<dbReference type="GO" id="GO:0004518">
    <property type="term" value="F:nuclease activity"/>
    <property type="evidence" value="ECO:0007669"/>
    <property type="project" value="UniProtKB-KW"/>
</dbReference>
<dbReference type="GO" id="GO:0016787">
    <property type="term" value="F:hydrolase activity"/>
    <property type="evidence" value="ECO:0007669"/>
    <property type="project" value="UniProtKB-KW"/>
</dbReference>
<evidence type="ECO:0000313" key="12">
    <source>
        <dbReference type="Proteomes" id="UP000481153"/>
    </source>
</evidence>
<comment type="caution">
    <text evidence="11">The sequence shown here is derived from an EMBL/GenBank/DDBJ whole genome shotgun (WGS) entry which is preliminary data.</text>
</comment>
<dbReference type="GO" id="GO:0046872">
    <property type="term" value="F:metal ion binding"/>
    <property type="evidence" value="ECO:0007669"/>
    <property type="project" value="UniProtKB-KW"/>
</dbReference>
<comment type="subcellular location">
    <subcellularLocation>
        <location evidence="2">Nucleus</location>
    </subcellularLocation>
</comment>
<dbReference type="Pfam" id="PF13359">
    <property type="entry name" value="DDE_Tnp_4"/>
    <property type="match status" value="1"/>
</dbReference>
<evidence type="ECO:0000256" key="4">
    <source>
        <dbReference type="ARBA" id="ARBA00022722"/>
    </source>
</evidence>
<feature type="compositionally biased region" description="Basic residues" evidence="8">
    <location>
        <begin position="338"/>
        <end position="355"/>
    </location>
</feature>
<dbReference type="InterPro" id="IPR045249">
    <property type="entry name" value="HARBI1-like"/>
</dbReference>
<feature type="domain" description="DDE Tnp4" evidence="9">
    <location>
        <begin position="156"/>
        <end position="316"/>
    </location>
</feature>
<evidence type="ECO:0000256" key="2">
    <source>
        <dbReference type="ARBA" id="ARBA00004123"/>
    </source>
</evidence>
<organism evidence="11 12">
    <name type="scientific">Aphanomyces euteiches</name>
    <dbReference type="NCBI Taxonomy" id="100861"/>
    <lineage>
        <taxon>Eukaryota</taxon>
        <taxon>Sar</taxon>
        <taxon>Stramenopiles</taxon>
        <taxon>Oomycota</taxon>
        <taxon>Saprolegniomycetes</taxon>
        <taxon>Saprolegniales</taxon>
        <taxon>Verrucalvaceae</taxon>
        <taxon>Aphanomyces</taxon>
    </lineage>
</organism>
<dbReference type="InterPro" id="IPR027806">
    <property type="entry name" value="HARBI1_dom"/>
</dbReference>
<dbReference type="PANTHER" id="PTHR22930:SF228">
    <property type="entry name" value="PROTEIN ALP1-LIKE"/>
    <property type="match status" value="1"/>
</dbReference>
<keyword evidence="12" id="KW-1185">Reference proteome</keyword>
<dbReference type="Pfam" id="PF26138">
    <property type="entry name" value="DUF8040"/>
    <property type="match status" value="1"/>
</dbReference>
<evidence type="ECO:0000256" key="8">
    <source>
        <dbReference type="SAM" id="MobiDB-lite"/>
    </source>
</evidence>
<gene>
    <name evidence="11" type="ORF">Ae201684_005206</name>
</gene>
<keyword evidence="5" id="KW-0479">Metal-binding</keyword>
<dbReference type="EMBL" id="VJMJ01000067">
    <property type="protein sequence ID" value="KAF0739018.1"/>
    <property type="molecule type" value="Genomic_DNA"/>
</dbReference>
<name>A0A6G0XFJ5_9STRA</name>
<feature type="region of interest" description="Disordered" evidence="8">
    <location>
        <begin position="338"/>
        <end position="360"/>
    </location>
</feature>
<evidence type="ECO:0000256" key="7">
    <source>
        <dbReference type="ARBA" id="ARBA00023242"/>
    </source>
</evidence>
<evidence type="ECO:0000259" key="10">
    <source>
        <dbReference type="Pfam" id="PF26138"/>
    </source>
</evidence>
<proteinExistence type="inferred from homology"/>
<comment type="similarity">
    <text evidence="3">Belongs to the HARBI1 family.</text>
</comment>
<evidence type="ECO:0000256" key="1">
    <source>
        <dbReference type="ARBA" id="ARBA00001968"/>
    </source>
</evidence>
<keyword evidence="6" id="KW-0378">Hydrolase</keyword>
<dbReference type="AlphaFoldDB" id="A0A6G0XFJ5"/>
<evidence type="ECO:0000256" key="5">
    <source>
        <dbReference type="ARBA" id="ARBA00022723"/>
    </source>
</evidence>
<evidence type="ECO:0000313" key="11">
    <source>
        <dbReference type="EMBL" id="KAF0739018.1"/>
    </source>
</evidence>
<protein>
    <submittedName>
        <fullName evidence="11">Uncharacterized protein</fullName>
    </submittedName>
</protein>
<evidence type="ECO:0000256" key="3">
    <source>
        <dbReference type="ARBA" id="ARBA00006958"/>
    </source>
</evidence>
<dbReference type="InterPro" id="IPR058353">
    <property type="entry name" value="DUF8040"/>
</dbReference>
<keyword evidence="4" id="KW-0540">Nuclease</keyword>
<comment type="cofactor">
    <cofactor evidence="1">
        <name>a divalent metal cation</name>
        <dbReference type="ChEBI" id="CHEBI:60240"/>
    </cofactor>
</comment>
<feature type="domain" description="DUF8040" evidence="10">
    <location>
        <begin position="26"/>
        <end position="120"/>
    </location>
</feature>
<accession>A0A6G0XFJ5</accession>
<reference evidence="11 12" key="1">
    <citation type="submission" date="2019-07" db="EMBL/GenBank/DDBJ databases">
        <title>Genomics analysis of Aphanomyces spp. identifies a new class of oomycete effector associated with host adaptation.</title>
        <authorList>
            <person name="Gaulin E."/>
        </authorList>
    </citation>
    <scope>NUCLEOTIDE SEQUENCE [LARGE SCALE GENOMIC DNA]</scope>
    <source>
        <strain evidence="11 12">ATCC 201684</strain>
    </source>
</reference>
<dbReference type="VEuPathDB" id="FungiDB:AeMF1_014641"/>
<dbReference type="GO" id="GO:0005634">
    <property type="term" value="C:nucleus"/>
    <property type="evidence" value="ECO:0007669"/>
    <property type="project" value="UniProtKB-SubCell"/>
</dbReference>
<evidence type="ECO:0000256" key="6">
    <source>
        <dbReference type="ARBA" id="ARBA00022801"/>
    </source>
</evidence>
<sequence length="388" mass="44411">MKISTVVIGCAAWWTVNHVAKESFHTSELKGEAWISELLRGNPRRFRDQLRMLPSTFNALLHMLQRKNALKSSRYVSAREKLANFLYIVGHAASNRATQERFQRSGWTITQSMNEVLASLLLLYPVVVTPLTNDIPFEIHSNPKIYPLFGDCVGALDGTHIKATPPQGCSPPFRTRKGFLSQNVLAVCTFDLRFSYVLAGWEGLASDGRVLDDALRAKGLVIPQGKMLLGDAGYGLKENLMTPYRGARYHLREWACGSQRPQNAKELYNLRHSQQRNSIERIFGVLKKRFKILESSPGYPFTTQVNLVYTLCALHNAIMELENDTHFLYKADEAKKRRDKRQLRRHRRRRQRRRSSVPETFTVEAGSKRDAIAAAMWQQYTTIIDEQE</sequence>
<dbReference type="Proteomes" id="UP000481153">
    <property type="component" value="Unassembled WGS sequence"/>
</dbReference>
<keyword evidence="7" id="KW-0539">Nucleus</keyword>
<dbReference type="PANTHER" id="PTHR22930">
    <property type="match status" value="1"/>
</dbReference>
<evidence type="ECO:0000259" key="9">
    <source>
        <dbReference type="Pfam" id="PF13359"/>
    </source>
</evidence>